<sequence length="252" mass="28354">MRLLVLLLLLVAGSASAQTAQEIVAKADRIRNPGQAFRSTVTLTEYVNGGERDRTMLAVFSKEDPVTHQFRNLVQYVEPPRDTGKRVLLDGRSLWFYDPASKASVRISAQQRLVGQASIGDILTVNLAADYTASVLGSETIDDAARQKRTCWHLDLKAASDQSTYNRVEYWVDQANFQPVKLRVYSDSGRVLKVLYYRDFAERLGALRPAEAVIIDAVDTNLVTTARQSGDQFQDVPDAWFQRDYLPRLQLK</sequence>
<organism evidence="4 5">
    <name type="scientific">Roseiterribacter gracilis</name>
    <dbReference type="NCBI Taxonomy" id="2812848"/>
    <lineage>
        <taxon>Bacteria</taxon>
        <taxon>Pseudomonadati</taxon>
        <taxon>Pseudomonadota</taxon>
        <taxon>Alphaproteobacteria</taxon>
        <taxon>Rhodospirillales</taxon>
        <taxon>Roseiterribacteraceae</taxon>
        <taxon>Roseiterribacter</taxon>
    </lineage>
</organism>
<dbReference type="Pfam" id="PF17131">
    <property type="entry name" value="LolA_like"/>
    <property type="match status" value="1"/>
</dbReference>
<accession>A0A8S8XJ62</accession>
<dbReference type="AlphaFoldDB" id="A0A8S8XJ62"/>
<keyword evidence="1 2" id="KW-0732">Signal</keyword>
<gene>
    <name evidence="4" type="ORF">TMPK1_39740</name>
</gene>
<keyword evidence="5" id="KW-1185">Reference proteome</keyword>
<dbReference type="SUPFAM" id="SSF89392">
    <property type="entry name" value="Prokaryotic lipoproteins and lipoprotein localization factors"/>
    <property type="match status" value="1"/>
</dbReference>
<dbReference type="Gene3D" id="2.50.20.10">
    <property type="entry name" value="Lipoprotein localisation LolA/LolB/LppX"/>
    <property type="match status" value="1"/>
</dbReference>
<keyword evidence="4" id="KW-0449">Lipoprotein</keyword>
<dbReference type="Proteomes" id="UP000681075">
    <property type="component" value="Unassembled WGS sequence"/>
</dbReference>
<evidence type="ECO:0000259" key="3">
    <source>
        <dbReference type="Pfam" id="PF17131"/>
    </source>
</evidence>
<dbReference type="CDD" id="cd16329">
    <property type="entry name" value="LolA_like"/>
    <property type="match status" value="1"/>
</dbReference>
<dbReference type="InterPro" id="IPR029046">
    <property type="entry name" value="LolA/LolB/LppX"/>
</dbReference>
<name>A0A8S8XJ62_9PROT</name>
<dbReference type="InterPro" id="IPR033399">
    <property type="entry name" value="TP_0789-like"/>
</dbReference>
<dbReference type="EMBL" id="BOPV01000001">
    <property type="protein sequence ID" value="GIL41737.1"/>
    <property type="molecule type" value="Genomic_DNA"/>
</dbReference>
<dbReference type="PANTHER" id="PTHR37507:SF2">
    <property type="entry name" value="SPORULATION PROTEIN YDCC"/>
    <property type="match status" value="1"/>
</dbReference>
<reference evidence="4" key="1">
    <citation type="submission" date="2021-02" db="EMBL/GenBank/DDBJ databases">
        <title>Genome sequence of Rhodospirillales sp. strain TMPK1 isolated from soil.</title>
        <authorList>
            <person name="Nakai R."/>
            <person name="Kusada H."/>
            <person name="Tamaki H."/>
        </authorList>
    </citation>
    <scope>NUCLEOTIDE SEQUENCE</scope>
    <source>
        <strain evidence="4">TMPK1</strain>
    </source>
</reference>
<proteinExistence type="predicted"/>
<evidence type="ECO:0000313" key="4">
    <source>
        <dbReference type="EMBL" id="GIL41737.1"/>
    </source>
</evidence>
<dbReference type="InterPro" id="IPR052944">
    <property type="entry name" value="Sporulation_related"/>
</dbReference>
<feature type="chain" id="PRO_5035825690" evidence="2">
    <location>
        <begin position="18"/>
        <end position="252"/>
    </location>
</feature>
<evidence type="ECO:0000313" key="5">
    <source>
        <dbReference type="Proteomes" id="UP000681075"/>
    </source>
</evidence>
<feature type="signal peptide" evidence="2">
    <location>
        <begin position="1"/>
        <end position="17"/>
    </location>
</feature>
<comment type="caution">
    <text evidence="4">The sequence shown here is derived from an EMBL/GenBank/DDBJ whole genome shotgun (WGS) entry which is preliminary data.</text>
</comment>
<dbReference type="InterPro" id="IPR011220">
    <property type="entry name" value="UCP028205"/>
</dbReference>
<evidence type="ECO:0000256" key="2">
    <source>
        <dbReference type="SAM" id="SignalP"/>
    </source>
</evidence>
<dbReference type="PANTHER" id="PTHR37507">
    <property type="entry name" value="SPORULATION PROTEIN YDCC"/>
    <property type="match status" value="1"/>
</dbReference>
<protein>
    <submittedName>
        <fullName evidence="4">Outer membrane lipoprotein-sorting protein</fullName>
    </submittedName>
</protein>
<dbReference type="RefSeq" id="WP_420245358.1">
    <property type="nucleotide sequence ID" value="NZ_BOPV01000001.1"/>
</dbReference>
<feature type="domain" description="Uncharacterized protein TP-0789" evidence="3">
    <location>
        <begin position="71"/>
        <end position="248"/>
    </location>
</feature>
<evidence type="ECO:0000256" key="1">
    <source>
        <dbReference type="ARBA" id="ARBA00022729"/>
    </source>
</evidence>
<dbReference type="PIRSF" id="PIRSF028205">
    <property type="entry name" value="UCP028205"/>
    <property type="match status" value="1"/>
</dbReference>